<comment type="caution">
    <text evidence="1">The sequence shown here is derived from an EMBL/GenBank/DDBJ whole genome shotgun (WGS) entry which is preliminary data.</text>
</comment>
<accession>A0A7Y9DQL6</accession>
<organism evidence="1 2">
    <name type="scientific">Kineococcus aurantiacus</name>
    <dbReference type="NCBI Taxonomy" id="37633"/>
    <lineage>
        <taxon>Bacteria</taxon>
        <taxon>Bacillati</taxon>
        <taxon>Actinomycetota</taxon>
        <taxon>Actinomycetes</taxon>
        <taxon>Kineosporiales</taxon>
        <taxon>Kineosporiaceae</taxon>
        <taxon>Kineococcus</taxon>
    </lineage>
</organism>
<protein>
    <submittedName>
        <fullName evidence="1">Uncharacterized protein</fullName>
    </submittedName>
</protein>
<proteinExistence type="predicted"/>
<gene>
    <name evidence="1" type="ORF">BJ968_004540</name>
</gene>
<dbReference type="AlphaFoldDB" id="A0A7Y9DQL6"/>
<evidence type="ECO:0000313" key="2">
    <source>
        <dbReference type="Proteomes" id="UP000521922"/>
    </source>
</evidence>
<dbReference type="Proteomes" id="UP000521922">
    <property type="component" value="Unassembled WGS sequence"/>
</dbReference>
<sequence length="51" mass="5257">MRAWYSGSLASWARSSSALIGPLRGGVMGSPVGSCERNPLQVHLSGADGLL</sequence>
<keyword evidence="2" id="KW-1185">Reference proteome</keyword>
<reference evidence="1 2" key="1">
    <citation type="submission" date="2020-07" db="EMBL/GenBank/DDBJ databases">
        <title>Sequencing the genomes of 1000 actinobacteria strains.</title>
        <authorList>
            <person name="Klenk H.-P."/>
        </authorList>
    </citation>
    <scope>NUCLEOTIDE SEQUENCE [LARGE SCALE GENOMIC DNA]</scope>
    <source>
        <strain evidence="1 2">DSM 7487</strain>
    </source>
</reference>
<evidence type="ECO:0000313" key="1">
    <source>
        <dbReference type="EMBL" id="NYD25000.1"/>
    </source>
</evidence>
<dbReference type="EMBL" id="JACCBB010000001">
    <property type="protein sequence ID" value="NYD25000.1"/>
    <property type="molecule type" value="Genomic_DNA"/>
</dbReference>
<name>A0A7Y9DQL6_9ACTN</name>